<gene>
    <name evidence="1" type="ORF">RPERSI_LOCUS1069</name>
</gene>
<organism evidence="1 2">
    <name type="scientific">Racocetra persica</name>
    <dbReference type="NCBI Taxonomy" id="160502"/>
    <lineage>
        <taxon>Eukaryota</taxon>
        <taxon>Fungi</taxon>
        <taxon>Fungi incertae sedis</taxon>
        <taxon>Mucoromycota</taxon>
        <taxon>Glomeromycotina</taxon>
        <taxon>Glomeromycetes</taxon>
        <taxon>Diversisporales</taxon>
        <taxon>Gigasporaceae</taxon>
        <taxon>Racocetra</taxon>
    </lineage>
</organism>
<reference evidence="1" key="1">
    <citation type="submission" date="2021-06" db="EMBL/GenBank/DDBJ databases">
        <authorList>
            <person name="Kallberg Y."/>
            <person name="Tangrot J."/>
            <person name="Rosling A."/>
        </authorList>
    </citation>
    <scope>NUCLEOTIDE SEQUENCE</scope>
    <source>
        <strain evidence="1">MA461A</strain>
    </source>
</reference>
<proteinExistence type="predicted"/>
<dbReference type="Proteomes" id="UP000789920">
    <property type="component" value="Unassembled WGS sequence"/>
</dbReference>
<comment type="caution">
    <text evidence="1">The sequence shown here is derived from an EMBL/GenBank/DDBJ whole genome shotgun (WGS) entry which is preliminary data.</text>
</comment>
<name>A0ACA9KPB6_9GLOM</name>
<dbReference type="EMBL" id="CAJVQC010000891">
    <property type="protein sequence ID" value="CAG8483206.1"/>
    <property type="molecule type" value="Genomic_DNA"/>
</dbReference>
<protein>
    <submittedName>
        <fullName evidence="1">2668_t:CDS:1</fullName>
    </submittedName>
</protein>
<evidence type="ECO:0000313" key="2">
    <source>
        <dbReference type="Proteomes" id="UP000789920"/>
    </source>
</evidence>
<accession>A0ACA9KPB6</accession>
<keyword evidence="2" id="KW-1185">Reference proteome</keyword>
<evidence type="ECO:0000313" key="1">
    <source>
        <dbReference type="EMBL" id="CAG8483206.1"/>
    </source>
</evidence>
<sequence>MCLLKYWKAKSCYRNGFNELIEARHLSSLRSKEIGIENNKFIKEENTNSNLG</sequence>